<evidence type="ECO:0000256" key="9">
    <source>
        <dbReference type="SAM" id="SignalP"/>
    </source>
</evidence>
<evidence type="ECO:0000256" key="8">
    <source>
        <dbReference type="SAM" id="MobiDB-lite"/>
    </source>
</evidence>
<dbReference type="EMBL" id="BJWL01000019">
    <property type="protein sequence ID" value="GFZ07125.1"/>
    <property type="molecule type" value="Genomic_DNA"/>
</dbReference>
<keyword evidence="2" id="KW-0433">Leucine-rich repeat</keyword>
<dbReference type="Gene3D" id="3.80.10.10">
    <property type="entry name" value="Ribonuclease Inhibitor"/>
    <property type="match status" value="2"/>
</dbReference>
<dbReference type="Pfam" id="PF00560">
    <property type="entry name" value="LRR_1"/>
    <property type="match status" value="1"/>
</dbReference>
<keyword evidence="6" id="KW-1133">Transmembrane helix</keyword>
<dbReference type="InterPro" id="IPR032675">
    <property type="entry name" value="LRR_dom_sf"/>
</dbReference>
<evidence type="ECO:0000256" key="4">
    <source>
        <dbReference type="ARBA" id="ARBA00022729"/>
    </source>
</evidence>
<evidence type="ECO:0000256" key="7">
    <source>
        <dbReference type="ARBA" id="ARBA00023136"/>
    </source>
</evidence>
<keyword evidence="12" id="KW-1185">Reference proteome</keyword>
<feature type="region of interest" description="Disordered" evidence="8">
    <location>
        <begin position="311"/>
        <end position="342"/>
    </location>
</feature>
<dbReference type="FunFam" id="3.80.10.10:FF:000400">
    <property type="entry name" value="Nuclear pore complex protein NUP107"/>
    <property type="match status" value="1"/>
</dbReference>
<dbReference type="GO" id="GO:0016020">
    <property type="term" value="C:membrane"/>
    <property type="evidence" value="ECO:0007669"/>
    <property type="project" value="UniProtKB-SubCell"/>
</dbReference>
<evidence type="ECO:0000256" key="1">
    <source>
        <dbReference type="ARBA" id="ARBA00004370"/>
    </source>
</evidence>
<keyword evidence="4 9" id="KW-0732">Signal</keyword>
<dbReference type="Pfam" id="PF08263">
    <property type="entry name" value="LRRNT_2"/>
    <property type="match status" value="1"/>
</dbReference>
<dbReference type="AlphaFoldDB" id="A0A7J0G8J2"/>
<comment type="subcellular location">
    <subcellularLocation>
        <location evidence="1">Membrane</location>
    </subcellularLocation>
</comment>
<evidence type="ECO:0000313" key="12">
    <source>
        <dbReference type="Proteomes" id="UP000585474"/>
    </source>
</evidence>
<accession>A0A7J0G8J2</accession>
<protein>
    <recommendedName>
        <fullName evidence="10">Leucine-rich repeat-containing N-terminal plant-type domain-containing protein</fullName>
    </recommendedName>
</protein>
<organism evidence="11 12">
    <name type="scientific">Actinidia rufa</name>
    <dbReference type="NCBI Taxonomy" id="165716"/>
    <lineage>
        <taxon>Eukaryota</taxon>
        <taxon>Viridiplantae</taxon>
        <taxon>Streptophyta</taxon>
        <taxon>Embryophyta</taxon>
        <taxon>Tracheophyta</taxon>
        <taxon>Spermatophyta</taxon>
        <taxon>Magnoliopsida</taxon>
        <taxon>eudicotyledons</taxon>
        <taxon>Gunneridae</taxon>
        <taxon>Pentapetalae</taxon>
        <taxon>asterids</taxon>
        <taxon>Ericales</taxon>
        <taxon>Actinidiaceae</taxon>
        <taxon>Actinidia</taxon>
    </lineage>
</organism>
<dbReference type="InterPro" id="IPR013210">
    <property type="entry name" value="LRR_N_plant-typ"/>
</dbReference>
<gene>
    <name evidence="11" type="ORF">Acr_19g0000620</name>
</gene>
<dbReference type="SUPFAM" id="SSF52058">
    <property type="entry name" value="L domain-like"/>
    <property type="match status" value="1"/>
</dbReference>
<keyword evidence="3" id="KW-0812">Transmembrane</keyword>
<dbReference type="OrthoDB" id="512212at2759"/>
<comment type="caution">
    <text evidence="11">The sequence shown here is derived from an EMBL/GenBank/DDBJ whole genome shotgun (WGS) entry which is preliminary data.</text>
</comment>
<reference evidence="11 12" key="1">
    <citation type="submission" date="2019-07" db="EMBL/GenBank/DDBJ databases">
        <title>De Novo Assembly of kiwifruit Actinidia rufa.</title>
        <authorList>
            <person name="Sugita-Konishi S."/>
            <person name="Sato K."/>
            <person name="Mori E."/>
            <person name="Abe Y."/>
            <person name="Kisaki G."/>
            <person name="Hamano K."/>
            <person name="Suezawa K."/>
            <person name="Otani M."/>
            <person name="Fukuda T."/>
            <person name="Manabe T."/>
            <person name="Gomi K."/>
            <person name="Tabuchi M."/>
            <person name="Akimitsu K."/>
            <person name="Kataoka I."/>
        </authorList>
    </citation>
    <scope>NUCLEOTIDE SEQUENCE [LARGE SCALE GENOMIC DNA]</scope>
    <source>
        <strain evidence="12">cv. Fuchu</strain>
    </source>
</reference>
<feature type="domain" description="Leucine-rich repeat-containing N-terminal plant-type" evidence="10">
    <location>
        <begin position="32"/>
        <end position="70"/>
    </location>
</feature>
<feature type="signal peptide" evidence="9">
    <location>
        <begin position="1"/>
        <end position="22"/>
    </location>
</feature>
<dbReference type="Proteomes" id="UP000585474">
    <property type="component" value="Unassembled WGS sequence"/>
</dbReference>
<evidence type="ECO:0000259" key="10">
    <source>
        <dbReference type="Pfam" id="PF08263"/>
    </source>
</evidence>
<proteinExistence type="predicted"/>
<sequence>MEIRTLFLFLAAKLLMHNLVGCLSMTIPNITTDQSALLALKSSLILNPNSILVTNWTTRTSVCNWIGVVCGHRHKRVVALNIPSMGLVGTLPPSLGNLSFLVRINMFNNSFYGHLPEDLAKLRRLKYISVRVNNLGGQMPSWLGSLRNLQFLLLGNNNFTGKIPLEIGNLRDLRKLDTQFNQLTGTIPPHIFNISSLELIALSMNGLSGNLPADMCYDVPQLKFLYLSGNKLSGEVPPSLHRCSELEMLSLAINNFAGPITSGFGNLTKLEQLYLAKNHIEVEGDVPGEDISEQSLIEEAYLETLERDYSGGTYEQVPEERSKKRRDNKNCPRNKAQDQSSEAATTIVMAMRVFKGNRRCCVRRKTEGLYTDWRGVSRQKELLSDIGPVHSENCIRLAAIVCCIWYLFVAAVSPYLFDAYDLHLVFDCLDRQPVHMFEGASTSVGSAFTSVEVESPIEEGQVSQMLS</sequence>
<keyword evidence="5" id="KW-0677">Repeat</keyword>
<evidence type="ECO:0000256" key="3">
    <source>
        <dbReference type="ARBA" id="ARBA00022692"/>
    </source>
</evidence>
<feature type="chain" id="PRO_5029769298" description="Leucine-rich repeat-containing N-terminal plant-type domain-containing protein" evidence="9">
    <location>
        <begin position="23"/>
        <end position="467"/>
    </location>
</feature>
<evidence type="ECO:0000313" key="11">
    <source>
        <dbReference type="EMBL" id="GFZ07125.1"/>
    </source>
</evidence>
<name>A0A7J0G8J2_9ERIC</name>
<dbReference type="PANTHER" id="PTHR27008">
    <property type="entry name" value="OS04G0122200 PROTEIN"/>
    <property type="match status" value="1"/>
</dbReference>
<evidence type="ECO:0000256" key="6">
    <source>
        <dbReference type="ARBA" id="ARBA00022989"/>
    </source>
</evidence>
<keyword evidence="7" id="KW-0472">Membrane</keyword>
<dbReference type="InterPro" id="IPR051809">
    <property type="entry name" value="Plant_receptor-like_S/T_kinase"/>
</dbReference>
<dbReference type="PANTHER" id="PTHR27008:SF585">
    <property type="entry name" value="PROTEIN KINASE DOMAIN-CONTAINING PROTEIN"/>
    <property type="match status" value="1"/>
</dbReference>
<evidence type="ECO:0000256" key="2">
    <source>
        <dbReference type="ARBA" id="ARBA00022614"/>
    </source>
</evidence>
<evidence type="ECO:0000256" key="5">
    <source>
        <dbReference type="ARBA" id="ARBA00022737"/>
    </source>
</evidence>
<dbReference type="InterPro" id="IPR001611">
    <property type="entry name" value="Leu-rich_rpt"/>
</dbReference>
<dbReference type="Pfam" id="PF13855">
    <property type="entry name" value="LRR_8"/>
    <property type="match status" value="1"/>
</dbReference>